<feature type="transmembrane region" description="Helical" evidence="13">
    <location>
        <begin position="515"/>
        <end position="534"/>
    </location>
</feature>
<evidence type="ECO:0000256" key="7">
    <source>
        <dbReference type="ARBA" id="ARBA00022927"/>
    </source>
</evidence>
<evidence type="ECO:0000259" key="16">
    <source>
        <dbReference type="Pfam" id="PF14849"/>
    </source>
</evidence>
<comment type="similarity">
    <text evidence="2 13">Belongs to the OXA1/ALB3/YidC family. Type 1 subfamily.</text>
</comment>
<dbReference type="HAMAP" id="MF_01810">
    <property type="entry name" value="YidC_type1"/>
    <property type="match status" value="1"/>
</dbReference>
<sequence length="558" mass="62147">MDITRFSLYAALAIVTYLMLLAWQEDYPPAIDSVTSTEATSIIANDLPETPSVPAPVTRTDSTPTAAAVSAPRIDTAPSEDAGSISITTDTLKLNVELKGGDITSLALPQYLKQLNVQGDPFELLEQNSTRIYVAQSGLIGRDGIDNSERAVYRALQKSYALAEGENQLNVDLVSLTESGIEIIKRLSFERGSYLIDVSFIVSNPSDSDFQANAFGQIKRDGFDDPSSAGGFGRTYLGFVTTSAEDPYIKIDFDDIDDATLTTDAVGGWIGFSQHYFISVWIPPVSDTNRFTTRKNDSAQYFGEFTGSAFSVPAGSTGQYDMQFYAGPKEQYELAEIAPNLELTIDYGFLFFLAAPIYWLLTQIDSVIGNYGFSIIALTFVVKALFYKLSETQYRSMAGMRRLMPKMQQLKESYGDDRMKLQQATMELYKKEKINPFGGCLPMLVQMPVFISLYWVLMESVELRHAPFMLWLQDLSVRDPYFILPLLMAGSMYLQTSLSPTPADPMQAKVMKLMPVMMGVLFLWFPAGLVLYWLTNGVLSIAQQWYITRKIEASYAAK</sequence>
<dbReference type="PANTHER" id="PTHR12428">
    <property type="entry name" value="OXA1"/>
    <property type="match status" value="1"/>
</dbReference>
<dbReference type="EMBL" id="SHAH01000008">
    <property type="protein sequence ID" value="RZO77968.1"/>
    <property type="molecule type" value="Genomic_DNA"/>
</dbReference>
<dbReference type="Proteomes" id="UP000320404">
    <property type="component" value="Unassembled WGS sequence"/>
</dbReference>
<dbReference type="Gene3D" id="2.70.98.90">
    <property type="match status" value="1"/>
</dbReference>
<feature type="domain" description="Membrane insertase YidC N-terminal" evidence="16">
    <location>
        <begin position="85"/>
        <end position="360"/>
    </location>
</feature>
<feature type="transmembrane region" description="Helical" evidence="13">
    <location>
        <begin position="6"/>
        <end position="23"/>
    </location>
</feature>
<organism evidence="17 18">
    <name type="scientific">OM182 bacterium</name>
    <dbReference type="NCBI Taxonomy" id="2510334"/>
    <lineage>
        <taxon>Bacteria</taxon>
        <taxon>Pseudomonadati</taxon>
        <taxon>Pseudomonadota</taxon>
        <taxon>Gammaproteobacteria</taxon>
        <taxon>OMG group</taxon>
        <taxon>OM182 clade</taxon>
    </lineage>
</organism>
<dbReference type="InterPro" id="IPR038221">
    <property type="entry name" value="YidC_periplasmic_sf"/>
</dbReference>
<evidence type="ECO:0000256" key="5">
    <source>
        <dbReference type="ARBA" id="ARBA00022475"/>
    </source>
</evidence>
<dbReference type="NCBIfam" id="NF002352">
    <property type="entry name" value="PRK01318.1-3"/>
    <property type="match status" value="1"/>
</dbReference>
<dbReference type="GO" id="GO:0005886">
    <property type="term" value="C:plasma membrane"/>
    <property type="evidence" value="ECO:0007669"/>
    <property type="project" value="UniProtKB-SubCell"/>
</dbReference>
<feature type="region of interest" description="Disordered" evidence="14">
    <location>
        <begin position="46"/>
        <end position="70"/>
    </location>
</feature>
<keyword evidence="5 13" id="KW-1003">Cell membrane</keyword>
<protein>
    <recommendedName>
        <fullName evidence="3 13">Membrane protein insertase YidC</fullName>
    </recommendedName>
    <alternativeName>
        <fullName evidence="12 13">Foldase YidC</fullName>
    </alternativeName>
    <alternativeName>
        <fullName evidence="11 13">Membrane integrase YidC</fullName>
    </alternativeName>
    <alternativeName>
        <fullName evidence="13">Membrane protein YidC</fullName>
    </alternativeName>
</protein>
<dbReference type="AlphaFoldDB" id="A0A520S670"/>
<keyword evidence="10 13" id="KW-0143">Chaperone</keyword>
<comment type="subcellular location">
    <subcellularLocation>
        <location evidence="1">Cell inner membrane</location>
        <topology evidence="1">Multi-pass membrane protein</topology>
    </subcellularLocation>
    <subcellularLocation>
        <location evidence="13">Cell membrane</location>
        <topology evidence="13">Multi-pass membrane protein</topology>
    </subcellularLocation>
</comment>
<evidence type="ECO:0000256" key="2">
    <source>
        <dbReference type="ARBA" id="ARBA00010527"/>
    </source>
</evidence>
<evidence type="ECO:0000256" key="9">
    <source>
        <dbReference type="ARBA" id="ARBA00023136"/>
    </source>
</evidence>
<evidence type="ECO:0000313" key="18">
    <source>
        <dbReference type="Proteomes" id="UP000320404"/>
    </source>
</evidence>
<evidence type="ECO:0000256" key="6">
    <source>
        <dbReference type="ARBA" id="ARBA00022692"/>
    </source>
</evidence>
<name>A0A520S670_9GAMM</name>
<dbReference type="CDD" id="cd19961">
    <property type="entry name" value="EcYidC-like_peri"/>
    <property type="match status" value="1"/>
</dbReference>
<evidence type="ECO:0000256" key="10">
    <source>
        <dbReference type="ARBA" id="ARBA00023186"/>
    </source>
</evidence>
<comment type="function">
    <text evidence="13">Required for the insertion and/or proper folding and/or complex formation of integral membrane proteins into the membrane. Involved in integration of membrane proteins that insert both dependently and independently of the Sec translocase complex, as well as at least some lipoproteins. Aids folding of multispanning membrane proteins.</text>
</comment>
<evidence type="ECO:0000256" key="1">
    <source>
        <dbReference type="ARBA" id="ARBA00004429"/>
    </source>
</evidence>
<feature type="domain" description="Membrane insertase YidC/Oxa/ALB C-terminal" evidence="15">
    <location>
        <begin position="371"/>
        <end position="549"/>
    </location>
</feature>
<evidence type="ECO:0000256" key="4">
    <source>
        <dbReference type="ARBA" id="ARBA00022448"/>
    </source>
</evidence>
<keyword evidence="9 13" id="KW-0472">Membrane</keyword>
<evidence type="ECO:0000313" key="17">
    <source>
        <dbReference type="EMBL" id="RZO77968.1"/>
    </source>
</evidence>
<dbReference type="NCBIfam" id="TIGR03593">
    <property type="entry name" value="yidC_nterm"/>
    <property type="match status" value="1"/>
</dbReference>
<dbReference type="InterPro" id="IPR028053">
    <property type="entry name" value="Membr_insert_YidC_N"/>
</dbReference>
<dbReference type="Pfam" id="PF02096">
    <property type="entry name" value="60KD_IMP"/>
    <property type="match status" value="1"/>
</dbReference>
<accession>A0A520S670</accession>
<comment type="subunit">
    <text evidence="13">Interacts with the Sec translocase complex via SecD. Specifically interacts with transmembrane segments of nascent integral membrane proteins during membrane integration.</text>
</comment>
<dbReference type="NCBIfam" id="TIGR03592">
    <property type="entry name" value="yidC_oxa1_cterm"/>
    <property type="match status" value="1"/>
</dbReference>
<proteinExistence type="inferred from homology"/>
<evidence type="ECO:0000256" key="3">
    <source>
        <dbReference type="ARBA" id="ARBA00015325"/>
    </source>
</evidence>
<dbReference type="PANTHER" id="PTHR12428:SF65">
    <property type="entry name" value="CYTOCHROME C OXIDASE ASSEMBLY PROTEIN COX18, MITOCHONDRIAL"/>
    <property type="match status" value="1"/>
</dbReference>
<dbReference type="Pfam" id="PF14849">
    <property type="entry name" value="YidC_periplas"/>
    <property type="match status" value="1"/>
</dbReference>
<dbReference type="InterPro" id="IPR028055">
    <property type="entry name" value="YidC/Oxa/ALB_C"/>
</dbReference>
<feature type="transmembrane region" description="Helical" evidence="13">
    <location>
        <begin position="436"/>
        <end position="457"/>
    </location>
</feature>
<comment type="caution">
    <text evidence="17">The sequence shown here is derived from an EMBL/GenBank/DDBJ whole genome shotgun (WGS) entry which is preliminary data.</text>
</comment>
<dbReference type="InterPro" id="IPR047196">
    <property type="entry name" value="YidC_ALB_C"/>
</dbReference>
<evidence type="ECO:0000256" key="14">
    <source>
        <dbReference type="SAM" id="MobiDB-lite"/>
    </source>
</evidence>
<dbReference type="InterPro" id="IPR019998">
    <property type="entry name" value="Membr_insert_YidC"/>
</dbReference>
<feature type="transmembrane region" description="Helical" evidence="13">
    <location>
        <begin position="367"/>
        <end position="387"/>
    </location>
</feature>
<keyword evidence="6 13" id="KW-0812">Transmembrane</keyword>
<dbReference type="CDD" id="cd20070">
    <property type="entry name" value="5TM_YidC_Alb3"/>
    <property type="match status" value="1"/>
</dbReference>
<dbReference type="InterPro" id="IPR001708">
    <property type="entry name" value="YidC/ALB3/OXA1/COX18"/>
</dbReference>
<evidence type="ECO:0000256" key="11">
    <source>
        <dbReference type="ARBA" id="ARBA00033245"/>
    </source>
</evidence>
<evidence type="ECO:0000256" key="8">
    <source>
        <dbReference type="ARBA" id="ARBA00022989"/>
    </source>
</evidence>
<dbReference type="PRINTS" id="PR00701">
    <property type="entry name" value="60KDINNERMP"/>
</dbReference>
<keyword evidence="7 13" id="KW-0653">Protein transport</keyword>
<gene>
    <name evidence="13 17" type="primary">yidC</name>
    <name evidence="17" type="ORF">EVA69_01100</name>
</gene>
<dbReference type="PRINTS" id="PR01900">
    <property type="entry name" value="YIDCPROTEIN"/>
</dbReference>
<evidence type="ECO:0000259" key="15">
    <source>
        <dbReference type="Pfam" id="PF02096"/>
    </source>
</evidence>
<dbReference type="GO" id="GO:0051205">
    <property type="term" value="P:protein insertion into membrane"/>
    <property type="evidence" value="ECO:0007669"/>
    <property type="project" value="TreeGrafter"/>
</dbReference>
<dbReference type="GO" id="GO:0032977">
    <property type="term" value="F:membrane insertase activity"/>
    <property type="evidence" value="ECO:0007669"/>
    <property type="project" value="InterPro"/>
</dbReference>
<keyword evidence="4 13" id="KW-0813">Transport</keyword>
<dbReference type="GO" id="GO:0015031">
    <property type="term" value="P:protein transport"/>
    <property type="evidence" value="ECO:0007669"/>
    <property type="project" value="UniProtKB-KW"/>
</dbReference>
<reference evidence="17 18" key="1">
    <citation type="submission" date="2019-02" db="EMBL/GenBank/DDBJ databases">
        <title>Prokaryotic population dynamics and viral predation in marine succession experiment using metagenomics: the confinement effect.</title>
        <authorList>
            <person name="Haro-Moreno J.M."/>
            <person name="Rodriguez-Valera F."/>
            <person name="Lopez-Perez M."/>
        </authorList>
    </citation>
    <scope>NUCLEOTIDE SEQUENCE [LARGE SCALE GENOMIC DNA]</scope>
    <source>
        <strain evidence="17">MED-G158</strain>
    </source>
</reference>
<keyword evidence="8 13" id="KW-1133">Transmembrane helix</keyword>
<evidence type="ECO:0000256" key="13">
    <source>
        <dbReference type="HAMAP-Rule" id="MF_01810"/>
    </source>
</evidence>
<evidence type="ECO:0000256" key="12">
    <source>
        <dbReference type="ARBA" id="ARBA00033342"/>
    </source>
</evidence>